<dbReference type="InterPro" id="IPR051338">
    <property type="entry name" value="NodU/CmcH_Carbamoyltrnsfr"/>
</dbReference>
<evidence type="ECO:0000313" key="5">
    <source>
        <dbReference type="Proteomes" id="UP000199045"/>
    </source>
</evidence>
<organism evidence="4 5">
    <name type="scientific">Chitinophaga filiformis</name>
    <name type="common">Myxococcus filiformis</name>
    <name type="synonym">Flexibacter filiformis</name>
    <dbReference type="NCBI Taxonomy" id="104663"/>
    <lineage>
        <taxon>Bacteria</taxon>
        <taxon>Pseudomonadati</taxon>
        <taxon>Bacteroidota</taxon>
        <taxon>Chitinophagia</taxon>
        <taxon>Chitinophagales</taxon>
        <taxon>Chitinophagaceae</taxon>
        <taxon>Chitinophaga</taxon>
    </lineage>
</organism>
<dbReference type="GO" id="GO:0016740">
    <property type="term" value="F:transferase activity"/>
    <property type="evidence" value="ECO:0007669"/>
    <property type="project" value="UniProtKB-KW"/>
</dbReference>
<gene>
    <name evidence="4" type="ORF">SAMN04488121_110187</name>
</gene>
<dbReference type="PANTHER" id="PTHR34847:SF1">
    <property type="entry name" value="NODULATION PROTEIN U"/>
    <property type="match status" value="1"/>
</dbReference>
<comment type="similarity">
    <text evidence="1">Belongs to the NodU/CmcH family.</text>
</comment>
<dbReference type="Gene3D" id="3.90.870.20">
    <property type="entry name" value="Carbamoyltransferase, C-terminal domain"/>
    <property type="match status" value="1"/>
</dbReference>
<dbReference type="InterPro" id="IPR038152">
    <property type="entry name" value="Carbam_trans_C_sf"/>
</dbReference>
<dbReference type="Proteomes" id="UP000199045">
    <property type="component" value="Unassembled WGS sequence"/>
</dbReference>
<dbReference type="EMBL" id="FNBN01000010">
    <property type="protein sequence ID" value="SDH29275.1"/>
    <property type="molecule type" value="Genomic_DNA"/>
</dbReference>
<dbReference type="InterPro" id="IPR031730">
    <property type="entry name" value="Carbam_trans_C"/>
</dbReference>
<dbReference type="InterPro" id="IPR043129">
    <property type="entry name" value="ATPase_NBD"/>
</dbReference>
<dbReference type="STRING" id="104663.SAMN04488121_110187"/>
<evidence type="ECO:0000259" key="2">
    <source>
        <dbReference type="Pfam" id="PF02543"/>
    </source>
</evidence>
<dbReference type="CDD" id="cd24098">
    <property type="entry name" value="ASKHA_NBD_TobZ_N"/>
    <property type="match status" value="1"/>
</dbReference>
<feature type="domain" description="Carbamoyltransferase" evidence="2">
    <location>
        <begin position="3"/>
        <end position="329"/>
    </location>
</feature>
<dbReference type="OrthoDB" id="9780777at2"/>
<protein>
    <submittedName>
        <fullName evidence="4">Carbamoyltransferase</fullName>
    </submittedName>
</protein>
<dbReference type="Pfam" id="PF02543">
    <property type="entry name" value="Carbam_trans_N"/>
    <property type="match status" value="1"/>
</dbReference>
<evidence type="ECO:0000313" key="4">
    <source>
        <dbReference type="EMBL" id="SDH29275.1"/>
    </source>
</evidence>
<reference evidence="4 5" key="1">
    <citation type="submission" date="2016-10" db="EMBL/GenBank/DDBJ databases">
        <authorList>
            <person name="de Groot N.N."/>
        </authorList>
    </citation>
    <scope>NUCLEOTIDE SEQUENCE [LARGE SCALE GENOMIC DNA]</scope>
    <source>
        <strain evidence="4 5">DSM 527</strain>
    </source>
</reference>
<proteinExistence type="inferred from homology"/>
<dbReference type="AlphaFoldDB" id="A0A1G8B7Y9"/>
<dbReference type="Pfam" id="PF16861">
    <property type="entry name" value="Carbam_trans_C"/>
    <property type="match status" value="1"/>
</dbReference>
<sequence length="584" mass="65052">MNILGISALYHDAACCILRDGVLIAAAQEERFSRIKNDPSMPYHAMQYCLKEAGITIDDVSLLSYYELPQKKLSRQLYSGLPDVNDEILKRISPYTVEQEIAIRLGYEGPVCYVPHHLSHAASSFCFSGFNEAAILTMDGVGEWATTTYGTGRGVNIDLFEEVNYPHSVGLLYSTITSYLGFSVNEGEYKVMGLAPYGTPKYLDQFRRLLQSLDEGQFQLDLSYFDFMRQQKMYAPALCELFGQPARVAESPLEQFHKDIAKSLQVFLEELMLEKATYLYNRTGLKNLCLAGGVALNCVANGRILREGPFDALFVQPAANDAGGALGAAAVAYIQETGQPLPEGKLKTACLGPAYSDKEIMNSLKGIFLKASSFRHEPERLVKRVAELIAEGKVIGWFQGRMEFGPRALGSRSILADPRHPEMRNRINAMVKKREGFRPFAPMVLEEKKGDHFELDHASPFMLETCQVKSPLDLPAITHVDGSARVQTVNREVNPLMASLLDAFDALTGCPILLNTSFNVRGEPIVCTPLDAINCFIKTDIDCLVLGNYLFYREENRMDVISQLLELYAQQPSDAISSQLYTFL</sequence>
<dbReference type="PANTHER" id="PTHR34847">
    <property type="entry name" value="NODULATION PROTEIN U"/>
    <property type="match status" value="1"/>
</dbReference>
<name>A0A1G8B7Y9_CHIFI</name>
<dbReference type="SUPFAM" id="SSF53067">
    <property type="entry name" value="Actin-like ATPase domain"/>
    <property type="match status" value="1"/>
</dbReference>
<evidence type="ECO:0000256" key="1">
    <source>
        <dbReference type="ARBA" id="ARBA00006129"/>
    </source>
</evidence>
<dbReference type="InterPro" id="IPR003696">
    <property type="entry name" value="Carbtransf_dom"/>
</dbReference>
<evidence type="ECO:0000259" key="3">
    <source>
        <dbReference type="Pfam" id="PF16861"/>
    </source>
</evidence>
<dbReference type="Gene3D" id="3.30.420.40">
    <property type="match status" value="2"/>
</dbReference>
<keyword evidence="4" id="KW-0808">Transferase</keyword>
<accession>A0A1G8B7Y9</accession>
<feature type="domain" description="Carbamoyltransferase C-terminal" evidence="3">
    <location>
        <begin position="386"/>
        <end position="551"/>
    </location>
</feature>
<dbReference type="RefSeq" id="WP_089837600.1">
    <property type="nucleotide sequence ID" value="NZ_FNBN01000010.1"/>
</dbReference>